<dbReference type="InterPro" id="IPR006311">
    <property type="entry name" value="TAT_signal"/>
</dbReference>
<accession>A0A1C6SB20</accession>
<dbReference type="RefSeq" id="WP_141715054.1">
    <property type="nucleotide sequence ID" value="NZ_FMHV01000002.1"/>
</dbReference>
<name>A0A1C6SB20_9ACTN</name>
<evidence type="ECO:0000313" key="1">
    <source>
        <dbReference type="EMBL" id="SCL26697.1"/>
    </source>
</evidence>
<dbReference type="AlphaFoldDB" id="A0A1C6SB20"/>
<gene>
    <name evidence="1" type="ORF">GA0070624_3356</name>
</gene>
<reference evidence="2" key="1">
    <citation type="submission" date="2016-06" db="EMBL/GenBank/DDBJ databases">
        <authorList>
            <person name="Varghese N."/>
            <person name="Submissions Spin"/>
        </authorList>
    </citation>
    <scope>NUCLEOTIDE SEQUENCE [LARGE SCALE GENOMIC DNA]</scope>
    <source>
        <strain evidence="2">DSM 45431</strain>
    </source>
</reference>
<dbReference type="Proteomes" id="UP000199413">
    <property type="component" value="Unassembled WGS sequence"/>
</dbReference>
<proteinExistence type="predicted"/>
<organism evidence="1 2">
    <name type="scientific">Micromonospora rhizosphaerae</name>
    <dbReference type="NCBI Taxonomy" id="568872"/>
    <lineage>
        <taxon>Bacteria</taxon>
        <taxon>Bacillati</taxon>
        <taxon>Actinomycetota</taxon>
        <taxon>Actinomycetes</taxon>
        <taxon>Micromonosporales</taxon>
        <taxon>Micromonosporaceae</taxon>
        <taxon>Micromonospora</taxon>
    </lineage>
</organism>
<protein>
    <submittedName>
        <fullName evidence="1">Uncharacterized protein</fullName>
    </submittedName>
</protein>
<dbReference type="OrthoDB" id="5405911at2"/>
<dbReference type="EMBL" id="FMHV01000002">
    <property type="protein sequence ID" value="SCL26697.1"/>
    <property type="molecule type" value="Genomic_DNA"/>
</dbReference>
<evidence type="ECO:0000313" key="2">
    <source>
        <dbReference type="Proteomes" id="UP000199413"/>
    </source>
</evidence>
<dbReference type="STRING" id="568872.GA0070624_3356"/>
<sequence>MFDQSPVRGPLTTRRRLLKVAGASAAALATGGLLLPGRAAASEPAEWTTRAKFDALDLGFNNGDGRKTDLNEDRAALGWGESYVLQAYLLMYEAYRDPYYLDKAIDHIDHVLASRDTVRGVTDWRGQSLPAWRAGWPYSAGHLDLVDTAGRPTLRLVSALAYAESMTVTVSAGTLPGTFRIDTSHKVYKNAVNTFDNLTMDPTSPDYAVRRINDAFDATKDQLTAHDLRAQSDAAGDPVPGAQLMSSSYFYSCVHTGQIAYPIAWFARIVHTTPKLHKNRLYRDKAREYYAAAEAAVAVHDEEYLVTDDGRGYYGYLKGAPVNLDGSDLPHNYSCSMARVYLELDMAGHGHRHRRRAEELVRSFVADLRHQPDGTATWTYYRGGGLCYTGWTRADDVSMNFPVRGATTKPEDTEHGHIEATMATVAYRAGIGITAADMTALARTLNQRILQRTPDGRLTATEFVDGSGRTGIPYYETIVPPYLGLASFGDTDTLIRAGAQLMAQNDPAPQVVPIYSTAYLNWASRTGARVR</sequence>
<dbReference type="PROSITE" id="PS51318">
    <property type="entry name" value="TAT"/>
    <property type="match status" value="1"/>
</dbReference>
<keyword evidence="2" id="KW-1185">Reference proteome</keyword>